<organism evidence="1 2">
    <name type="scientific">Streptomyces pini</name>
    <dbReference type="NCBI Taxonomy" id="1520580"/>
    <lineage>
        <taxon>Bacteria</taxon>
        <taxon>Bacillati</taxon>
        <taxon>Actinomycetota</taxon>
        <taxon>Actinomycetes</taxon>
        <taxon>Kitasatosporales</taxon>
        <taxon>Streptomycetaceae</taxon>
        <taxon>Streptomyces</taxon>
    </lineage>
</organism>
<proteinExistence type="predicted"/>
<name>A0A1I4ATV1_9ACTN</name>
<evidence type="ECO:0008006" key="3">
    <source>
        <dbReference type="Google" id="ProtNLM"/>
    </source>
</evidence>
<protein>
    <recommendedName>
        <fullName evidence="3">Multi-component regulatory system-3</fullName>
    </recommendedName>
</protein>
<dbReference type="RefSeq" id="WP_093849600.1">
    <property type="nucleotide sequence ID" value="NZ_FOSG01000007.1"/>
</dbReference>
<dbReference type="OrthoDB" id="4274007at2"/>
<dbReference type="Proteomes" id="UP000198928">
    <property type="component" value="Unassembled WGS sequence"/>
</dbReference>
<reference evidence="2" key="1">
    <citation type="submission" date="2016-10" db="EMBL/GenBank/DDBJ databases">
        <authorList>
            <person name="Varghese N."/>
            <person name="Submissions S."/>
        </authorList>
    </citation>
    <scope>NUCLEOTIDE SEQUENCE [LARGE SCALE GENOMIC DNA]</scope>
    <source>
        <strain evidence="2">PL19</strain>
    </source>
</reference>
<evidence type="ECO:0000313" key="1">
    <source>
        <dbReference type="EMBL" id="SFK59301.1"/>
    </source>
</evidence>
<dbReference type="EMBL" id="FOSG01000007">
    <property type="protein sequence ID" value="SFK59301.1"/>
    <property type="molecule type" value="Genomic_DNA"/>
</dbReference>
<dbReference type="AlphaFoldDB" id="A0A1I4ATV1"/>
<accession>A0A1I4ATV1</accession>
<keyword evidence="2" id="KW-1185">Reference proteome</keyword>
<dbReference type="InterPro" id="IPR007995">
    <property type="entry name" value="DUF742"/>
</dbReference>
<sequence>MPEPEEGLWLDDAAGRLVRPYTVSNGRTRPTADFNLLTMVRSTGTEPQSYLGPDHAQVLSLCDGPMTVAEIAAHVRLPAVVTKVLLSDLVDCGAVTTRAPMQMGADPTDRGLLEAVLHGLRKRL</sequence>
<dbReference type="Pfam" id="PF05331">
    <property type="entry name" value="DUF742"/>
    <property type="match status" value="1"/>
</dbReference>
<dbReference type="PANTHER" id="PTHR36221">
    <property type="entry name" value="DUF742 DOMAIN-CONTAINING PROTEIN"/>
    <property type="match status" value="1"/>
</dbReference>
<evidence type="ECO:0000313" key="2">
    <source>
        <dbReference type="Proteomes" id="UP000198928"/>
    </source>
</evidence>
<gene>
    <name evidence="1" type="ORF">SAMN05192584_107110</name>
</gene>
<dbReference type="PANTHER" id="PTHR36221:SF1">
    <property type="entry name" value="DUF742 DOMAIN-CONTAINING PROTEIN"/>
    <property type="match status" value="1"/>
</dbReference>